<accession>A0ABW8F215</accession>
<evidence type="ECO:0000313" key="5">
    <source>
        <dbReference type="Proteomes" id="UP001617427"/>
    </source>
</evidence>
<comment type="similarity">
    <text evidence="1">Belongs to the PrpD family.</text>
</comment>
<evidence type="ECO:0000256" key="1">
    <source>
        <dbReference type="ARBA" id="ARBA00006174"/>
    </source>
</evidence>
<dbReference type="EMBL" id="JBIUZV010000009">
    <property type="protein sequence ID" value="MFJ3047339.1"/>
    <property type="molecule type" value="Genomic_DNA"/>
</dbReference>
<proteinExistence type="inferred from homology"/>
<gene>
    <name evidence="4" type="ORF">ACIPEN_16035</name>
</gene>
<dbReference type="InterPro" id="IPR045336">
    <property type="entry name" value="MmgE_PrpD_N"/>
</dbReference>
<dbReference type="InterPro" id="IPR042183">
    <property type="entry name" value="MmgE/PrpD_sf_1"/>
</dbReference>
<organism evidence="4 5">
    <name type="scientific">Herbaspirillum chlorophenolicum</name>
    <dbReference type="NCBI Taxonomy" id="211589"/>
    <lineage>
        <taxon>Bacteria</taxon>
        <taxon>Pseudomonadati</taxon>
        <taxon>Pseudomonadota</taxon>
        <taxon>Betaproteobacteria</taxon>
        <taxon>Burkholderiales</taxon>
        <taxon>Oxalobacteraceae</taxon>
        <taxon>Herbaspirillum</taxon>
    </lineage>
</organism>
<dbReference type="Proteomes" id="UP001617427">
    <property type="component" value="Unassembled WGS sequence"/>
</dbReference>
<feature type="domain" description="MmgE/PrpD N-terminal" evidence="2">
    <location>
        <begin position="13"/>
        <end position="246"/>
    </location>
</feature>
<dbReference type="PANTHER" id="PTHR16943:SF8">
    <property type="entry name" value="2-METHYLCITRATE DEHYDRATASE"/>
    <property type="match status" value="1"/>
</dbReference>
<dbReference type="InterPro" id="IPR036148">
    <property type="entry name" value="MmgE/PrpD_sf"/>
</dbReference>
<sequence>MSIAVNDARDVGQALAQWVAALSLADIPADARRVARDCIADGIGVMLAGTRSAVAQAVARLPQHAGACSVAGDAAHVDAASAALRNGAACHAWDFDDTSYAGIVHGTAVVLPAVLAVAQEVGATGTQFLEAFVAGVEVEYALGLALTDSLYERGHWTTTTLGVIGAAAGVAKLRKLSAAQIADAIGLAANMPLGLRAIHGSTGKPYLCGMAAKLGIEAADAVAAGVDVQPNIFGRRRGFADTLNGGVLKLDAIDALGKRFSLVDPGIAYKLHPLCSATQAAIDATGMLMEEHGFTAADVASVQCDGTGLVAACLPYTAPVMPSQAQFSMSFAIGCKLLHGDVGRQHLSAAALADPALVQLMQRIRLQADANLVPAAEAEACPEASRVEICLHDGRIVVKTVLAALGMPQNPAGDVRLLQKFIDCTAPLLAEDAARALWETIHQVDQLQDVHGLLGQPALQET</sequence>
<feature type="domain" description="MmgE/PrpD C-terminal" evidence="3">
    <location>
        <begin position="272"/>
        <end position="444"/>
    </location>
</feature>
<dbReference type="InterPro" id="IPR005656">
    <property type="entry name" value="MmgE_PrpD"/>
</dbReference>
<dbReference type="RefSeq" id="WP_402701920.1">
    <property type="nucleotide sequence ID" value="NZ_JBIUZV010000009.1"/>
</dbReference>
<dbReference type="PANTHER" id="PTHR16943">
    <property type="entry name" value="2-METHYLCITRATE DEHYDRATASE-RELATED"/>
    <property type="match status" value="1"/>
</dbReference>
<name>A0ABW8F215_9BURK</name>
<dbReference type="Gene3D" id="1.10.4100.10">
    <property type="entry name" value="2-methylcitrate dehydratase PrpD"/>
    <property type="match status" value="1"/>
</dbReference>
<dbReference type="InterPro" id="IPR045337">
    <property type="entry name" value="MmgE_PrpD_C"/>
</dbReference>
<evidence type="ECO:0000259" key="2">
    <source>
        <dbReference type="Pfam" id="PF03972"/>
    </source>
</evidence>
<dbReference type="Gene3D" id="3.30.1330.120">
    <property type="entry name" value="2-methylcitrate dehydratase PrpD"/>
    <property type="match status" value="1"/>
</dbReference>
<evidence type="ECO:0000259" key="3">
    <source>
        <dbReference type="Pfam" id="PF19305"/>
    </source>
</evidence>
<reference evidence="4 5" key="1">
    <citation type="submission" date="2024-10" db="EMBL/GenBank/DDBJ databases">
        <title>The Natural Products Discovery Center: Release of the First 8490 Sequenced Strains for Exploring Actinobacteria Biosynthetic Diversity.</title>
        <authorList>
            <person name="Kalkreuter E."/>
            <person name="Kautsar S.A."/>
            <person name="Yang D."/>
            <person name="Bader C.D."/>
            <person name="Teijaro C.N."/>
            <person name="Fluegel L."/>
            <person name="Davis C.M."/>
            <person name="Simpson J.R."/>
            <person name="Lauterbach L."/>
            <person name="Steele A.D."/>
            <person name="Gui C."/>
            <person name="Meng S."/>
            <person name="Li G."/>
            <person name="Viehrig K."/>
            <person name="Ye F."/>
            <person name="Su P."/>
            <person name="Kiefer A.F."/>
            <person name="Nichols A."/>
            <person name="Cepeda A.J."/>
            <person name="Yan W."/>
            <person name="Fan B."/>
            <person name="Jiang Y."/>
            <person name="Adhikari A."/>
            <person name="Zheng C.-J."/>
            <person name="Schuster L."/>
            <person name="Cowan T.M."/>
            <person name="Smanski M.J."/>
            <person name="Chevrette M.G."/>
            <person name="De Carvalho L.P.S."/>
            <person name="Shen B."/>
        </authorList>
    </citation>
    <scope>NUCLEOTIDE SEQUENCE [LARGE SCALE GENOMIC DNA]</scope>
    <source>
        <strain evidence="4 5">NPDC087045</strain>
    </source>
</reference>
<protein>
    <submittedName>
        <fullName evidence="4">MmgE/PrpD family protein</fullName>
    </submittedName>
</protein>
<dbReference type="InterPro" id="IPR042188">
    <property type="entry name" value="MmgE/PrpD_sf_2"/>
</dbReference>
<comment type="caution">
    <text evidence="4">The sequence shown here is derived from an EMBL/GenBank/DDBJ whole genome shotgun (WGS) entry which is preliminary data.</text>
</comment>
<dbReference type="SUPFAM" id="SSF103378">
    <property type="entry name" value="2-methylcitrate dehydratase PrpD"/>
    <property type="match status" value="1"/>
</dbReference>
<dbReference type="Pfam" id="PF19305">
    <property type="entry name" value="MmgE_PrpD_C"/>
    <property type="match status" value="1"/>
</dbReference>
<keyword evidence="5" id="KW-1185">Reference proteome</keyword>
<dbReference type="Pfam" id="PF03972">
    <property type="entry name" value="MmgE_PrpD_N"/>
    <property type="match status" value="1"/>
</dbReference>
<evidence type="ECO:0000313" key="4">
    <source>
        <dbReference type="EMBL" id="MFJ3047339.1"/>
    </source>
</evidence>